<protein>
    <recommendedName>
        <fullName evidence="6">Glycosyl transferase family 1</fullName>
    </recommendedName>
</protein>
<comment type="caution">
    <text evidence="4">The sequence shown here is derived from an EMBL/GenBank/DDBJ whole genome shotgun (WGS) entry which is preliminary data.</text>
</comment>
<accession>A0A178IQ75</accession>
<dbReference type="PANTHER" id="PTHR46401:SF2">
    <property type="entry name" value="GLYCOSYLTRANSFERASE WBBK-RELATED"/>
    <property type="match status" value="1"/>
</dbReference>
<dbReference type="AlphaFoldDB" id="A0A178IQ75"/>
<evidence type="ECO:0000259" key="3">
    <source>
        <dbReference type="Pfam" id="PF13439"/>
    </source>
</evidence>
<name>A0A178IQ75_9BACT</name>
<dbReference type="InterPro" id="IPR028098">
    <property type="entry name" value="Glyco_trans_4-like_N"/>
</dbReference>
<dbReference type="EMBL" id="LRRQ01000031">
    <property type="protein sequence ID" value="OAM91276.1"/>
    <property type="molecule type" value="Genomic_DNA"/>
</dbReference>
<dbReference type="OrthoDB" id="9797829at2"/>
<organism evidence="4 5">
    <name type="scientific">Termitidicoccus mucosus</name>
    <dbReference type="NCBI Taxonomy" id="1184151"/>
    <lineage>
        <taxon>Bacteria</taxon>
        <taxon>Pseudomonadati</taxon>
        <taxon>Verrucomicrobiota</taxon>
        <taxon>Opitutia</taxon>
        <taxon>Opitutales</taxon>
        <taxon>Opitutaceae</taxon>
        <taxon>Termitidicoccus</taxon>
    </lineage>
</organism>
<dbReference type="STRING" id="1184151.AW736_03855"/>
<dbReference type="Pfam" id="PF00534">
    <property type="entry name" value="Glycos_transf_1"/>
    <property type="match status" value="1"/>
</dbReference>
<evidence type="ECO:0008006" key="6">
    <source>
        <dbReference type="Google" id="ProtNLM"/>
    </source>
</evidence>
<reference evidence="4 5" key="1">
    <citation type="submission" date="2016-01" db="EMBL/GenBank/DDBJ databases">
        <title>High potential of lignocellulose degradation of a new Verrucomicrobia species.</title>
        <authorList>
            <person name="Wang Y."/>
            <person name="Shi Y."/>
            <person name="Qiu Z."/>
            <person name="Liu S."/>
            <person name="Yang H."/>
        </authorList>
    </citation>
    <scope>NUCLEOTIDE SEQUENCE [LARGE SCALE GENOMIC DNA]</scope>
    <source>
        <strain evidence="4 5">TSB47</strain>
    </source>
</reference>
<sequence length="386" mass="42905">MTALEKLVLIGNFPPDRQESMARFTRLLADGFTARSLPVETWAPRPHFTRLVREYRYGGLPKYLGYLDKFVAFPREIRRRLRNAVPGTVFHVTDHANAVYAPLFAGRPLLVTVHDLLQIRSALGEFPQNRIGRSGRRYQAWILRHLSRLHLAVCVSQKTQNDLVRLAALAPAAAPVVHSSLNYPYSPMPPDEAAPLLARALARRHAARPSRYLIAVGGAQWYKNRDGLLKIFAALRRRSAAGRSLLHVGPAFDAAQDELIARHGLAPHIIRTDGLDNEELRAAYSLADALVFPSWEEGFGWPVAEAQACGCPVFATGRAPMTEVGGDAARYFDPADPESAAALIDGTLSVSVDQLRESSRLHARRWAPAPMFDAYENLYRRLLHSA</sequence>
<dbReference type="SUPFAM" id="SSF53756">
    <property type="entry name" value="UDP-Glycosyltransferase/glycogen phosphorylase"/>
    <property type="match status" value="1"/>
</dbReference>
<keyword evidence="1" id="KW-0808">Transferase</keyword>
<dbReference type="Pfam" id="PF13439">
    <property type="entry name" value="Glyco_transf_4"/>
    <property type="match status" value="1"/>
</dbReference>
<evidence type="ECO:0000259" key="2">
    <source>
        <dbReference type="Pfam" id="PF00534"/>
    </source>
</evidence>
<feature type="domain" description="Glycosyl transferase family 1" evidence="2">
    <location>
        <begin position="210"/>
        <end position="350"/>
    </location>
</feature>
<gene>
    <name evidence="4" type="ORF">AW736_03855</name>
</gene>
<keyword evidence="5" id="KW-1185">Reference proteome</keyword>
<feature type="domain" description="Glycosyltransferase subfamily 4-like N-terminal" evidence="3">
    <location>
        <begin position="22"/>
        <end position="177"/>
    </location>
</feature>
<dbReference type="PANTHER" id="PTHR46401">
    <property type="entry name" value="GLYCOSYLTRANSFERASE WBBK-RELATED"/>
    <property type="match status" value="1"/>
</dbReference>
<dbReference type="Gene3D" id="3.40.50.2000">
    <property type="entry name" value="Glycogen Phosphorylase B"/>
    <property type="match status" value="1"/>
</dbReference>
<dbReference type="RefSeq" id="WP_068768931.1">
    <property type="nucleotide sequence ID" value="NZ_CP109796.1"/>
</dbReference>
<evidence type="ECO:0000256" key="1">
    <source>
        <dbReference type="ARBA" id="ARBA00022679"/>
    </source>
</evidence>
<evidence type="ECO:0000313" key="5">
    <source>
        <dbReference type="Proteomes" id="UP000078486"/>
    </source>
</evidence>
<proteinExistence type="predicted"/>
<dbReference type="GO" id="GO:0016757">
    <property type="term" value="F:glycosyltransferase activity"/>
    <property type="evidence" value="ECO:0007669"/>
    <property type="project" value="InterPro"/>
</dbReference>
<evidence type="ECO:0000313" key="4">
    <source>
        <dbReference type="EMBL" id="OAM91276.1"/>
    </source>
</evidence>
<dbReference type="Proteomes" id="UP000078486">
    <property type="component" value="Unassembled WGS sequence"/>
</dbReference>
<dbReference type="CDD" id="cd03809">
    <property type="entry name" value="GT4_MtfB-like"/>
    <property type="match status" value="1"/>
</dbReference>
<dbReference type="InterPro" id="IPR001296">
    <property type="entry name" value="Glyco_trans_1"/>
</dbReference>